<dbReference type="InterPro" id="IPR009057">
    <property type="entry name" value="Homeodomain-like_sf"/>
</dbReference>
<evidence type="ECO:0000259" key="6">
    <source>
        <dbReference type="PROSITE" id="PS50977"/>
    </source>
</evidence>
<dbReference type="PROSITE" id="PS50977">
    <property type="entry name" value="HTH_TETR_2"/>
    <property type="match status" value="1"/>
</dbReference>
<dbReference type="EMBL" id="PYBW01000082">
    <property type="protein sequence ID" value="PYC76645.1"/>
    <property type="molecule type" value="Genomic_DNA"/>
</dbReference>
<dbReference type="Proteomes" id="UP000248039">
    <property type="component" value="Unassembled WGS sequence"/>
</dbReference>
<dbReference type="Pfam" id="PF13305">
    <property type="entry name" value="TetR_C_33"/>
    <property type="match status" value="1"/>
</dbReference>
<evidence type="ECO:0000256" key="2">
    <source>
        <dbReference type="ARBA" id="ARBA00023125"/>
    </source>
</evidence>
<keyword evidence="2 4" id="KW-0238">DNA-binding</keyword>
<dbReference type="SUPFAM" id="SSF46689">
    <property type="entry name" value="Homeodomain-like"/>
    <property type="match status" value="1"/>
</dbReference>
<feature type="DNA-binding region" description="H-T-H motif" evidence="4">
    <location>
        <begin position="53"/>
        <end position="72"/>
    </location>
</feature>
<dbReference type="InterPro" id="IPR025996">
    <property type="entry name" value="MT1864/Rv1816-like_C"/>
</dbReference>
<accession>A0A2V4NXU2</accession>
<dbReference type="InterPro" id="IPR036271">
    <property type="entry name" value="Tet_transcr_reg_TetR-rel_C_sf"/>
</dbReference>
<reference evidence="7 8" key="1">
    <citation type="submission" date="2018-03" db="EMBL/GenBank/DDBJ databases">
        <title>Bioinformatic expansion and discovery of thiopeptide antibiotics.</title>
        <authorList>
            <person name="Schwalen C.J."/>
            <person name="Hudson G.A."/>
            <person name="Mitchell D.A."/>
        </authorList>
    </citation>
    <scope>NUCLEOTIDE SEQUENCE [LARGE SCALE GENOMIC DNA]</scope>
    <source>
        <strain evidence="7 8">ATCC 21389</strain>
    </source>
</reference>
<dbReference type="GO" id="GO:0003677">
    <property type="term" value="F:DNA binding"/>
    <property type="evidence" value="ECO:0007669"/>
    <property type="project" value="UniProtKB-UniRule"/>
</dbReference>
<proteinExistence type="predicted"/>
<feature type="compositionally biased region" description="Basic and acidic residues" evidence="5">
    <location>
        <begin position="149"/>
        <end position="161"/>
    </location>
</feature>
<dbReference type="AlphaFoldDB" id="A0A2V4NXU2"/>
<evidence type="ECO:0000256" key="3">
    <source>
        <dbReference type="ARBA" id="ARBA00023163"/>
    </source>
</evidence>
<evidence type="ECO:0000313" key="8">
    <source>
        <dbReference type="Proteomes" id="UP000248039"/>
    </source>
</evidence>
<organism evidence="7 8">
    <name type="scientific">Streptomyces tateyamensis</name>
    <dbReference type="NCBI Taxonomy" id="565073"/>
    <lineage>
        <taxon>Bacteria</taxon>
        <taxon>Bacillati</taxon>
        <taxon>Actinomycetota</taxon>
        <taxon>Actinomycetes</taxon>
        <taxon>Kitasatosporales</taxon>
        <taxon>Streptomycetaceae</taxon>
        <taxon>Streptomyces</taxon>
    </lineage>
</organism>
<evidence type="ECO:0000256" key="1">
    <source>
        <dbReference type="ARBA" id="ARBA00023015"/>
    </source>
</evidence>
<protein>
    <submittedName>
        <fullName evidence="7">TetR family transcriptional regulator</fullName>
    </submittedName>
</protein>
<evidence type="ECO:0000256" key="4">
    <source>
        <dbReference type="PROSITE-ProRule" id="PRU00335"/>
    </source>
</evidence>
<dbReference type="InterPro" id="IPR001647">
    <property type="entry name" value="HTH_TetR"/>
</dbReference>
<evidence type="ECO:0000256" key="5">
    <source>
        <dbReference type="SAM" id="MobiDB-lite"/>
    </source>
</evidence>
<dbReference type="Gene3D" id="1.10.357.10">
    <property type="entry name" value="Tetracycline Repressor, domain 2"/>
    <property type="match status" value="1"/>
</dbReference>
<sequence>MNCWPEVSVRAKIDGMATRSTRTRSSYHHGDLRAALVGAGAELARTGGPEAIVLREVTRIVGVAPNAVYTHFATLAELKSAVAQHALREMAAAMLSHLAQVEEPADAPGAAEVHLREVGRAYVHFALDQPGLFRIAMDGNPDGVGTPGRGEKQRDFASEDRPKPDTLLIAALRRLTEAGLLPAEETDAAVMASWATVHGLATILLNLQPFRSAAEREAAVDAGLHYLLRGLTSRT</sequence>
<keyword evidence="1" id="KW-0805">Transcription regulation</keyword>
<name>A0A2V4NXU2_9ACTN</name>
<feature type="domain" description="HTH tetR-type" evidence="6">
    <location>
        <begin position="30"/>
        <end position="90"/>
    </location>
</feature>
<feature type="region of interest" description="Disordered" evidence="5">
    <location>
        <begin position="139"/>
        <end position="161"/>
    </location>
</feature>
<dbReference type="SUPFAM" id="SSF48498">
    <property type="entry name" value="Tetracyclin repressor-like, C-terminal domain"/>
    <property type="match status" value="1"/>
</dbReference>
<keyword evidence="8" id="KW-1185">Reference proteome</keyword>
<keyword evidence="3" id="KW-0804">Transcription</keyword>
<gene>
    <name evidence="7" type="ORF">C7C46_21955</name>
</gene>
<evidence type="ECO:0000313" key="7">
    <source>
        <dbReference type="EMBL" id="PYC76645.1"/>
    </source>
</evidence>
<comment type="caution">
    <text evidence="7">The sequence shown here is derived from an EMBL/GenBank/DDBJ whole genome shotgun (WGS) entry which is preliminary data.</text>
</comment>